<keyword evidence="3" id="KW-1185">Reference proteome</keyword>
<dbReference type="EMBL" id="OZ037951">
    <property type="protein sequence ID" value="CAL1715473.1"/>
    <property type="molecule type" value="Genomic_DNA"/>
</dbReference>
<evidence type="ECO:0000313" key="3">
    <source>
        <dbReference type="Proteomes" id="UP001497453"/>
    </source>
</evidence>
<feature type="compositionally biased region" description="Basic residues" evidence="1">
    <location>
        <begin position="134"/>
        <end position="143"/>
    </location>
</feature>
<proteinExistence type="predicted"/>
<dbReference type="Proteomes" id="UP001497453">
    <property type="component" value="Chromosome 8"/>
</dbReference>
<reference evidence="3" key="1">
    <citation type="submission" date="2024-04" db="EMBL/GenBank/DDBJ databases">
        <authorList>
            <person name="Shaw F."/>
            <person name="Minotto A."/>
        </authorList>
    </citation>
    <scope>NUCLEOTIDE SEQUENCE [LARGE SCALE GENOMIC DNA]</scope>
</reference>
<sequence length="159" mass="17341">MGLERTPADTDASGGPSLLCEAASTIPALIEVTIEDRPAAAKALVFVEDVLVPWRDIVRSIRLTTFSADWPGRIACVAASPSLVFILSTSQPNCVTSARKYCFFWNASISVRRRVISTSWFAFRVHPSALSRSSHSRRRRRQSSARTSLGSSSAILLGM</sequence>
<evidence type="ECO:0000313" key="2">
    <source>
        <dbReference type="EMBL" id="CAL1715473.1"/>
    </source>
</evidence>
<gene>
    <name evidence="2" type="ORF">GFSPODELE1_LOCUS10243</name>
</gene>
<accession>A0ABP1E626</accession>
<feature type="compositionally biased region" description="Low complexity" evidence="1">
    <location>
        <begin position="144"/>
        <end position="153"/>
    </location>
</feature>
<name>A0ABP1E626_9APHY</name>
<protein>
    <submittedName>
        <fullName evidence="2">Uncharacterized protein</fullName>
    </submittedName>
</protein>
<evidence type="ECO:0000256" key="1">
    <source>
        <dbReference type="SAM" id="MobiDB-lite"/>
    </source>
</evidence>
<feature type="region of interest" description="Disordered" evidence="1">
    <location>
        <begin position="133"/>
        <end position="159"/>
    </location>
</feature>
<organism evidence="2 3">
    <name type="scientific">Somion occarium</name>
    <dbReference type="NCBI Taxonomy" id="3059160"/>
    <lineage>
        <taxon>Eukaryota</taxon>
        <taxon>Fungi</taxon>
        <taxon>Dikarya</taxon>
        <taxon>Basidiomycota</taxon>
        <taxon>Agaricomycotina</taxon>
        <taxon>Agaricomycetes</taxon>
        <taxon>Polyporales</taxon>
        <taxon>Cerrenaceae</taxon>
        <taxon>Somion</taxon>
    </lineage>
</organism>